<keyword evidence="3" id="KW-1003">Cell membrane</keyword>
<proteinExistence type="predicted"/>
<reference evidence="11 12" key="1">
    <citation type="journal article" date="2013" name="ISME J.">
        <title>A metabolic model for members of the genus Tetrasphaera involved in enhanced biological phosphorus removal.</title>
        <authorList>
            <person name="Kristiansen R."/>
            <person name="Nguyen H.T.T."/>
            <person name="Saunders A.M."/>
            <person name="Nielsen J.L."/>
            <person name="Wimmer R."/>
            <person name="Le V.Q."/>
            <person name="McIlroy S.J."/>
            <person name="Petrovski S."/>
            <person name="Seviour R.J."/>
            <person name="Calteau A."/>
            <person name="Nielsen K.L."/>
            <person name="Nielsen P.H."/>
        </authorList>
    </citation>
    <scope>NUCLEOTIDE SEQUENCE [LARGE SCALE GENOMIC DNA]</scope>
    <source>
        <strain evidence="11 12">Lp2</strain>
    </source>
</reference>
<keyword evidence="4" id="KW-0677">Repeat</keyword>
<dbReference type="PANTHER" id="PTHR43790">
    <property type="entry name" value="CARBOHYDRATE TRANSPORT ATP-BINDING PROTEIN MG119-RELATED"/>
    <property type="match status" value="1"/>
</dbReference>
<evidence type="ECO:0000256" key="4">
    <source>
        <dbReference type="ARBA" id="ARBA00022737"/>
    </source>
</evidence>
<evidence type="ECO:0000256" key="6">
    <source>
        <dbReference type="ARBA" id="ARBA00022840"/>
    </source>
</evidence>
<keyword evidence="2" id="KW-0813">Transport</keyword>
<feature type="domain" description="ABC transporter" evidence="10">
    <location>
        <begin position="319"/>
        <end position="563"/>
    </location>
</feature>
<keyword evidence="8" id="KW-0472">Membrane</keyword>
<dbReference type="HOGENOM" id="CLU_000604_92_0_11"/>
<dbReference type="InterPro" id="IPR050107">
    <property type="entry name" value="ABC_carbohydrate_import_ATPase"/>
</dbReference>
<evidence type="ECO:0000313" key="12">
    <source>
        <dbReference type="Proteomes" id="UP000013167"/>
    </source>
</evidence>
<evidence type="ECO:0000256" key="7">
    <source>
        <dbReference type="ARBA" id="ARBA00022967"/>
    </source>
</evidence>
<dbReference type="STRING" id="1193181.BN10_10023"/>
<comment type="caution">
    <text evidence="11">The sequence shown here is derived from an EMBL/GenBank/DDBJ whole genome shotgun (WGS) entry which is preliminary data.</text>
</comment>
<dbReference type="GO" id="GO:0005524">
    <property type="term" value="F:ATP binding"/>
    <property type="evidence" value="ECO:0007669"/>
    <property type="project" value="UniProtKB-KW"/>
</dbReference>
<dbReference type="SUPFAM" id="SSF52540">
    <property type="entry name" value="P-loop containing nucleoside triphosphate hydrolases"/>
    <property type="match status" value="2"/>
</dbReference>
<gene>
    <name evidence="11" type="primary">yufO</name>
    <name evidence="11" type="ORF">BN10_10023</name>
</gene>
<accession>N0DYN8</accession>
<dbReference type="eggNOG" id="COG3845">
    <property type="taxonomic scope" value="Bacteria"/>
</dbReference>
<dbReference type="GO" id="GO:0005886">
    <property type="term" value="C:plasma membrane"/>
    <property type="evidence" value="ECO:0007669"/>
    <property type="project" value="UniProtKB-SubCell"/>
</dbReference>
<dbReference type="InterPro" id="IPR027417">
    <property type="entry name" value="P-loop_NTPase"/>
</dbReference>
<dbReference type="CDD" id="cd03216">
    <property type="entry name" value="ABC_Carb_Monos_I"/>
    <property type="match status" value="1"/>
</dbReference>
<dbReference type="InterPro" id="IPR017871">
    <property type="entry name" value="ABC_transporter-like_CS"/>
</dbReference>
<dbReference type="GO" id="GO:0016887">
    <property type="term" value="F:ATP hydrolysis activity"/>
    <property type="evidence" value="ECO:0007669"/>
    <property type="project" value="InterPro"/>
</dbReference>
<dbReference type="PROSITE" id="PS50893">
    <property type="entry name" value="ABC_TRANSPORTER_2"/>
    <property type="match status" value="2"/>
</dbReference>
<dbReference type="EMBL" id="CAIZ01000001">
    <property type="protein sequence ID" value="CCH68466.1"/>
    <property type="molecule type" value="Genomic_DNA"/>
</dbReference>
<keyword evidence="5" id="KW-0547">Nucleotide-binding</keyword>
<dbReference type="PROSITE" id="PS00211">
    <property type="entry name" value="ABC_TRANSPORTER_1"/>
    <property type="match status" value="1"/>
</dbReference>
<evidence type="ECO:0000256" key="5">
    <source>
        <dbReference type="ARBA" id="ARBA00022741"/>
    </source>
</evidence>
<dbReference type="AlphaFoldDB" id="N0DYN8"/>
<evidence type="ECO:0000256" key="8">
    <source>
        <dbReference type="ARBA" id="ARBA00023136"/>
    </source>
</evidence>
<dbReference type="PANTHER" id="PTHR43790:SF4">
    <property type="entry name" value="GUANOSINE IMPORT ATP-BINDING PROTEIN NUPO"/>
    <property type="match status" value="1"/>
</dbReference>
<dbReference type="SMART" id="SM00382">
    <property type="entry name" value="AAA"/>
    <property type="match status" value="1"/>
</dbReference>
<evidence type="ECO:0000256" key="1">
    <source>
        <dbReference type="ARBA" id="ARBA00004202"/>
    </source>
</evidence>
<dbReference type="RefSeq" id="WP_010849092.1">
    <property type="nucleotide sequence ID" value="NZ_HF570956.1"/>
</dbReference>
<dbReference type="InterPro" id="IPR003593">
    <property type="entry name" value="AAA+_ATPase"/>
</dbReference>
<evidence type="ECO:0000259" key="10">
    <source>
        <dbReference type="PROSITE" id="PS50893"/>
    </source>
</evidence>
<dbReference type="Proteomes" id="UP000013167">
    <property type="component" value="Unassembled WGS sequence"/>
</dbReference>
<dbReference type="CDD" id="cd03215">
    <property type="entry name" value="ABC_Carb_Monos_II"/>
    <property type="match status" value="1"/>
</dbReference>
<evidence type="ECO:0000256" key="9">
    <source>
        <dbReference type="SAM" id="MobiDB-lite"/>
    </source>
</evidence>
<evidence type="ECO:0000313" key="11">
    <source>
        <dbReference type="EMBL" id="CCH68466.1"/>
    </source>
</evidence>
<dbReference type="Gene3D" id="3.40.50.300">
    <property type="entry name" value="P-loop containing nucleotide triphosphate hydrolases"/>
    <property type="match status" value="2"/>
</dbReference>
<keyword evidence="7" id="KW-1278">Translocase</keyword>
<sequence>MSTPANDGTQPRGIPTEGTPTEYDPTVPEVDTSEEHLAAIVTNEEILALPAEVSGFGAGNVGEVILDVKNLSKSFGSVHANKDITLQVRRGEIVALLGENGAGKSTLMNQIFGLITPDTGEVTIKGDKTPIKDPRDAISRGIGMVHQHFQLVPVMTVAENVMLGHETTKGGVLDLDTARQMVRELSEKHNLAVDPDADVEDLPVGTQQRVEIVKALSRKVDLLILDEPTAVLTPQETDELLGVMRDLANGGTSIVFITHKLREVLAVADHVYVLRHGAVVGEVTDIANTTTTDLATMMVGRSVVLNVEKDAATPGEVVLQIENLHVKDDRNLGAVNGFDLQVRAGEIVGVAGVEGNGQRELVEALAGMRKVVSGTMRLGDLDLTKANPYQTHHAGVGHIPEDREKHGLVGAYSIADNLVLNEYDQEPFAKSGVRQFDKIRAYAEKLREEFDIRSSGVGQSAGSLSGGNKQKVVVARELTFGPKLLMAAQPTRGVDVGSIEFIHKRIVAARDGGAGVLLVSAELDEILSLADRIAVVHGGQVVKEMPAEGADRAEIGRLMAGDH</sequence>
<protein>
    <submittedName>
        <fullName evidence="11">Putative carbohydrate ABC transporter (ATP-binding protein)</fullName>
    </submittedName>
</protein>
<comment type="subcellular location">
    <subcellularLocation>
        <location evidence="1">Cell membrane</location>
        <topology evidence="1">Peripheral membrane protein</topology>
    </subcellularLocation>
</comment>
<dbReference type="FunFam" id="3.40.50.300:FF:000127">
    <property type="entry name" value="Ribose import ATP-binding protein RbsA"/>
    <property type="match status" value="1"/>
</dbReference>
<keyword evidence="12" id="KW-1185">Reference proteome</keyword>
<name>N0DYN8_9MICO</name>
<feature type="region of interest" description="Disordered" evidence="9">
    <location>
        <begin position="1"/>
        <end position="24"/>
    </location>
</feature>
<evidence type="ECO:0000256" key="3">
    <source>
        <dbReference type="ARBA" id="ARBA00022475"/>
    </source>
</evidence>
<feature type="domain" description="ABC transporter" evidence="10">
    <location>
        <begin position="66"/>
        <end position="299"/>
    </location>
</feature>
<evidence type="ECO:0000256" key="2">
    <source>
        <dbReference type="ARBA" id="ARBA00022448"/>
    </source>
</evidence>
<keyword evidence="6 11" id="KW-0067">ATP-binding</keyword>
<organism evidence="11 12">
    <name type="scientific">Phycicoccus elongatus Lp2</name>
    <dbReference type="NCBI Taxonomy" id="1193181"/>
    <lineage>
        <taxon>Bacteria</taxon>
        <taxon>Bacillati</taxon>
        <taxon>Actinomycetota</taxon>
        <taxon>Actinomycetes</taxon>
        <taxon>Micrococcales</taxon>
        <taxon>Intrasporangiaceae</taxon>
        <taxon>Phycicoccus</taxon>
    </lineage>
</organism>
<dbReference type="Pfam" id="PF00005">
    <property type="entry name" value="ABC_tran"/>
    <property type="match status" value="2"/>
</dbReference>
<dbReference type="InterPro" id="IPR003439">
    <property type="entry name" value="ABC_transporter-like_ATP-bd"/>
</dbReference>